<dbReference type="SUPFAM" id="SSF53335">
    <property type="entry name" value="S-adenosyl-L-methionine-dependent methyltransferases"/>
    <property type="match status" value="1"/>
</dbReference>
<proteinExistence type="predicted"/>
<reference evidence="2 3" key="1">
    <citation type="journal article" date="2016" name="Nat. Commun.">
        <title>Thousands of microbial genomes shed light on interconnected biogeochemical processes in an aquifer system.</title>
        <authorList>
            <person name="Anantharaman K."/>
            <person name="Brown C.T."/>
            <person name="Hug L.A."/>
            <person name="Sharon I."/>
            <person name="Castelle C.J."/>
            <person name="Probst A.J."/>
            <person name="Thomas B.C."/>
            <person name="Singh A."/>
            <person name="Wilkins M.J."/>
            <person name="Karaoz U."/>
            <person name="Brodie E.L."/>
            <person name="Williams K.H."/>
            <person name="Hubbard S.S."/>
            <person name="Banfield J.F."/>
        </authorList>
    </citation>
    <scope>NUCLEOTIDE SEQUENCE [LARGE SCALE GENOMIC DNA]</scope>
</reference>
<sequence length="228" mass="26016">MSTNNYLVNGKRFGWGPGIVKINPDKANLLKKYAKGKCLDLGFGSGIYTKYLYDLGHEVTALDNQTSFVETAIKNYPDITFMVGKAEKLPFANNQYDTVVAFDILEHIDDKKTLTEIFRVTKRLIFSVPLQNQEILLRFGLSHAHYLDQTHLRTYTLQSAKELFPKKKYKRVFLKGSLPLSISGLLIDQLSNKIFLKKLLLKSILKPFLPEPPLFSTIFGVIDRKTKP</sequence>
<evidence type="ECO:0000313" key="2">
    <source>
        <dbReference type="EMBL" id="OGD83676.1"/>
    </source>
</evidence>
<dbReference type="PANTHER" id="PTHR43861:SF6">
    <property type="entry name" value="METHYLTRANSFERASE TYPE 11"/>
    <property type="match status" value="1"/>
</dbReference>
<evidence type="ECO:0000313" key="3">
    <source>
        <dbReference type="Proteomes" id="UP000179237"/>
    </source>
</evidence>
<accession>A0A1F5FVN2</accession>
<protein>
    <recommendedName>
        <fullName evidence="1">Methyltransferase type 11 domain-containing protein</fullName>
    </recommendedName>
</protein>
<dbReference type="InterPro" id="IPR013216">
    <property type="entry name" value="Methyltransf_11"/>
</dbReference>
<dbReference type="Gene3D" id="3.40.50.150">
    <property type="entry name" value="Vaccinia Virus protein VP39"/>
    <property type="match status" value="1"/>
</dbReference>
<comment type="caution">
    <text evidence="2">The sequence shown here is derived from an EMBL/GenBank/DDBJ whole genome shotgun (WGS) entry which is preliminary data.</text>
</comment>
<dbReference type="CDD" id="cd02440">
    <property type="entry name" value="AdoMet_MTases"/>
    <property type="match status" value="1"/>
</dbReference>
<dbReference type="Pfam" id="PF08241">
    <property type="entry name" value="Methyltransf_11"/>
    <property type="match status" value="1"/>
</dbReference>
<evidence type="ECO:0000259" key="1">
    <source>
        <dbReference type="Pfam" id="PF08241"/>
    </source>
</evidence>
<dbReference type="PANTHER" id="PTHR43861">
    <property type="entry name" value="TRANS-ACONITATE 2-METHYLTRANSFERASE-RELATED"/>
    <property type="match status" value="1"/>
</dbReference>
<dbReference type="GO" id="GO:0008757">
    <property type="term" value="F:S-adenosylmethionine-dependent methyltransferase activity"/>
    <property type="evidence" value="ECO:0007669"/>
    <property type="project" value="InterPro"/>
</dbReference>
<gene>
    <name evidence="2" type="ORF">A2572_01495</name>
</gene>
<dbReference type="Proteomes" id="UP000179237">
    <property type="component" value="Unassembled WGS sequence"/>
</dbReference>
<dbReference type="AlphaFoldDB" id="A0A1F5FVN2"/>
<feature type="domain" description="Methyltransferase type 11" evidence="1">
    <location>
        <begin position="39"/>
        <end position="122"/>
    </location>
</feature>
<name>A0A1F5FVN2_9BACT</name>
<organism evidence="2 3">
    <name type="scientific">Candidatus Collierbacteria bacterium RIFOXYD1_FULL_40_9</name>
    <dbReference type="NCBI Taxonomy" id="1817731"/>
    <lineage>
        <taxon>Bacteria</taxon>
        <taxon>Candidatus Collieribacteriota</taxon>
    </lineage>
</organism>
<dbReference type="InterPro" id="IPR029063">
    <property type="entry name" value="SAM-dependent_MTases_sf"/>
</dbReference>
<dbReference type="EMBL" id="MFAQ01000011">
    <property type="protein sequence ID" value="OGD83676.1"/>
    <property type="molecule type" value="Genomic_DNA"/>
</dbReference>